<feature type="transmembrane region" description="Helical" evidence="3">
    <location>
        <begin position="782"/>
        <end position="805"/>
    </location>
</feature>
<keyword evidence="3" id="KW-1133">Transmembrane helix</keyword>
<feature type="transmembrane region" description="Helical" evidence="3">
    <location>
        <begin position="660"/>
        <end position="680"/>
    </location>
</feature>
<dbReference type="InterPro" id="IPR036259">
    <property type="entry name" value="MFS_trans_sf"/>
</dbReference>
<dbReference type="EMBL" id="HBUF01405065">
    <property type="protein sequence ID" value="CAG6737849.1"/>
    <property type="molecule type" value="Transcribed_RNA"/>
</dbReference>
<dbReference type="GO" id="GO:0043266">
    <property type="term" value="P:regulation of potassium ion transport"/>
    <property type="evidence" value="ECO:0007669"/>
    <property type="project" value="TreeGrafter"/>
</dbReference>
<evidence type="ECO:0000256" key="2">
    <source>
        <dbReference type="SAM" id="MobiDB-lite"/>
    </source>
</evidence>
<feature type="transmembrane region" description="Helical" evidence="3">
    <location>
        <begin position="447"/>
        <end position="465"/>
    </location>
</feature>
<name>A0A8D9E3C5_9HEMI</name>
<feature type="compositionally biased region" description="Basic and acidic residues" evidence="2">
    <location>
        <begin position="342"/>
        <end position="357"/>
    </location>
</feature>
<dbReference type="GO" id="GO:0006937">
    <property type="term" value="P:regulation of muscle contraction"/>
    <property type="evidence" value="ECO:0007669"/>
    <property type="project" value="TreeGrafter"/>
</dbReference>
<organism evidence="4">
    <name type="scientific">Cacopsylla melanoneura</name>
    <dbReference type="NCBI Taxonomy" id="428564"/>
    <lineage>
        <taxon>Eukaryota</taxon>
        <taxon>Metazoa</taxon>
        <taxon>Ecdysozoa</taxon>
        <taxon>Arthropoda</taxon>
        <taxon>Hexapoda</taxon>
        <taxon>Insecta</taxon>
        <taxon>Pterygota</taxon>
        <taxon>Neoptera</taxon>
        <taxon>Paraneoptera</taxon>
        <taxon>Hemiptera</taxon>
        <taxon>Sternorrhyncha</taxon>
        <taxon>Psylloidea</taxon>
        <taxon>Psyllidae</taxon>
        <taxon>Psyllinae</taxon>
        <taxon>Cacopsylla</taxon>
    </lineage>
</organism>
<feature type="transmembrane region" description="Helical" evidence="3">
    <location>
        <begin position="811"/>
        <end position="838"/>
    </location>
</feature>
<evidence type="ECO:0000256" key="3">
    <source>
        <dbReference type="SAM" id="Phobius"/>
    </source>
</evidence>
<dbReference type="SUPFAM" id="SSF103473">
    <property type="entry name" value="MFS general substrate transporter"/>
    <property type="match status" value="1"/>
</dbReference>
<comment type="similarity">
    <text evidence="1">Belongs to the unc-93 family.</text>
</comment>
<feature type="compositionally biased region" description="Polar residues" evidence="2">
    <location>
        <begin position="316"/>
        <end position="338"/>
    </location>
</feature>
<evidence type="ECO:0000313" key="4">
    <source>
        <dbReference type="EMBL" id="CAG6737849.1"/>
    </source>
</evidence>
<dbReference type="AlphaFoldDB" id="A0A8D9E3C5"/>
<sequence>MGSLPNLTAIGCQSDPSISKRHYCRAGSRCTEEENFQLTHRPLRATRSAGSNKQYGVNVPLDKLDIKLLKQHTKESTFSPLSTRSTCQHAHRHHSHIQHPLVTNISKQNHRDSMSTSGGSTIGTSSVKRLINVVRSTQPNIGPVYSSKKLCKNFTALCLGHAMITAALIPLYTLQSSLSIWGGSYAMGRSNFNVYDTKPFNNHEEPVYYINNQSIWKQAGAGQGNMNDVRIKREMSTNDIDNTVYRYWTKQYKGDGSETNSKVKQKIKTESGDVIYNVNELKGDHGGKKLEKSSDNMIDNRMDDIEWRMESTRWSADETATNKPNQHAQTTKTSQPGASENFGDKTTENQHTITREIEPSETIVKKYENELLNRRIFKRSKLQMRDLNEKIKTGSKLVKRNEIPTKNKVISNNELTTNSNSITDDEDEDGMNPGKDVYRTIHNVDNGSLLLALLFFVGAISTVYSPFYVQKFGIKSCFVQCYSILCLFISSHYFPNVYILIFTYTLFGLFIGILAQTKIQFLMTLANKFSMVMSNSNEDFLTAQFTILQQLLRLYTLSQDIGVMLGGVLTFTVLYTNLKNYNIDYLFQYKDSGEKVCGSSYCPVIWSYLPSDVVEEDSARITDDLSQILTSNSNETHIDRVNKFLTSISYTILPCKANSLLLSIYLGFTIISVIMSIIFIDRIKNSFNYRTSGMKRLRICSIYSTYFRYIELAVKDYRLQLTAPLSLFIGLEQGFMYSDFMKSYVSCVIGTVNIPMVLVSSSVLQSVAAFTLSMLFQHVKRLYVMLVGFAFHACLILVLVIWLPAQDDAALLYVISSAWGVCNSIWNGLVFNVLFDLYPEYWQGPFAHSFFFRYLGLALSFGLHECVCNSFKFYALTLALGLSVMAFSCLEVNIKAAKREPFMPLPAVLTQQPH</sequence>
<feature type="region of interest" description="Disordered" evidence="2">
    <location>
        <begin position="316"/>
        <end position="357"/>
    </location>
</feature>
<dbReference type="InterPro" id="IPR051951">
    <property type="entry name" value="UNC-93_regulatory"/>
</dbReference>
<evidence type="ECO:0000256" key="1">
    <source>
        <dbReference type="ARBA" id="ARBA00009172"/>
    </source>
</evidence>
<dbReference type="GO" id="GO:0015459">
    <property type="term" value="F:potassium channel regulator activity"/>
    <property type="evidence" value="ECO:0007669"/>
    <property type="project" value="TreeGrafter"/>
</dbReference>
<feature type="transmembrane region" description="Helical" evidence="3">
    <location>
        <begin position="743"/>
        <end position="770"/>
    </location>
</feature>
<dbReference type="PANTHER" id="PTHR19444">
    <property type="entry name" value="UNC-93 RELATED"/>
    <property type="match status" value="1"/>
</dbReference>
<protein>
    <submittedName>
        <fullName evidence="4">Protein unc-93 homolog A</fullName>
    </submittedName>
</protein>
<feature type="transmembrane region" description="Helical" evidence="3">
    <location>
        <begin position="850"/>
        <end position="867"/>
    </location>
</feature>
<feature type="transmembrane region" description="Helical" evidence="3">
    <location>
        <begin position="873"/>
        <end position="894"/>
    </location>
</feature>
<dbReference type="GO" id="GO:0005886">
    <property type="term" value="C:plasma membrane"/>
    <property type="evidence" value="ECO:0007669"/>
    <property type="project" value="TreeGrafter"/>
</dbReference>
<proteinExistence type="inferred from homology"/>
<reference evidence="4" key="1">
    <citation type="submission" date="2021-05" db="EMBL/GenBank/DDBJ databases">
        <authorList>
            <person name="Alioto T."/>
            <person name="Alioto T."/>
            <person name="Gomez Garrido J."/>
        </authorList>
    </citation>
    <scope>NUCLEOTIDE SEQUENCE</scope>
</reference>
<dbReference type="PANTHER" id="PTHR19444:SF11">
    <property type="entry name" value="UNC93-LIKE PROTEIN"/>
    <property type="match status" value="1"/>
</dbReference>
<feature type="transmembrane region" description="Helical" evidence="3">
    <location>
        <begin position="497"/>
        <end position="515"/>
    </location>
</feature>
<feature type="transmembrane region" description="Helical" evidence="3">
    <location>
        <begin position="561"/>
        <end position="578"/>
    </location>
</feature>
<keyword evidence="3" id="KW-0472">Membrane</keyword>
<dbReference type="GO" id="GO:0055120">
    <property type="term" value="C:striated muscle dense body"/>
    <property type="evidence" value="ECO:0007669"/>
    <property type="project" value="TreeGrafter"/>
</dbReference>
<accession>A0A8D9E3C5</accession>
<keyword evidence="3" id="KW-0812">Transmembrane</keyword>